<dbReference type="GO" id="GO:0046983">
    <property type="term" value="F:protein dimerization activity"/>
    <property type="evidence" value="ECO:0007669"/>
    <property type="project" value="InterPro"/>
</dbReference>
<evidence type="ECO:0000313" key="8">
    <source>
        <dbReference type="Proteomes" id="UP000315295"/>
    </source>
</evidence>
<feature type="domain" description="MADS-box" evidence="6">
    <location>
        <begin position="1"/>
        <end position="61"/>
    </location>
</feature>
<comment type="caution">
    <text evidence="7">The sequence shown here is derived from an EMBL/GenBank/DDBJ whole genome shotgun (WGS) entry which is preliminary data.</text>
</comment>
<dbReference type="GO" id="GO:0005634">
    <property type="term" value="C:nucleus"/>
    <property type="evidence" value="ECO:0007669"/>
    <property type="project" value="UniProtKB-SubCell"/>
</dbReference>
<dbReference type="PANTHER" id="PTHR48019">
    <property type="entry name" value="SERUM RESPONSE FACTOR HOMOLOG"/>
    <property type="match status" value="1"/>
</dbReference>
<evidence type="ECO:0000256" key="4">
    <source>
        <dbReference type="ARBA" id="ARBA00023163"/>
    </source>
</evidence>
<keyword evidence="8" id="KW-1185">Reference proteome</keyword>
<sequence>MGRGKVERKLIDNKLRRQVMFSKWRNGLIKKARELFVLCGVEVGLVIFSAKWKLYKFYSSDSEMSGMLRLKKVQQIALQLQHRFSQTQISPISMHLNHLHLTTHRRRDSFIRLHERYKWDHGGSADVRTRKIRVEANLLVVH</sequence>
<dbReference type="EMBL" id="VIEB01001113">
    <property type="protein sequence ID" value="TQD75296.1"/>
    <property type="molecule type" value="Genomic_DNA"/>
</dbReference>
<dbReference type="Proteomes" id="UP000315295">
    <property type="component" value="Unassembled WGS sequence"/>
</dbReference>
<dbReference type="PRINTS" id="PR00404">
    <property type="entry name" value="MADSDOMAIN"/>
</dbReference>
<evidence type="ECO:0000256" key="5">
    <source>
        <dbReference type="ARBA" id="ARBA00023242"/>
    </source>
</evidence>
<name>A0A540KM50_MALBA</name>
<keyword evidence="4" id="KW-0804">Transcription</keyword>
<keyword evidence="3" id="KW-0238">DNA-binding</keyword>
<comment type="subcellular location">
    <subcellularLocation>
        <location evidence="1">Nucleus</location>
    </subcellularLocation>
</comment>
<dbReference type="InterPro" id="IPR002100">
    <property type="entry name" value="TF_MADSbox"/>
</dbReference>
<dbReference type="Pfam" id="PF00319">
    <property type="entry name" value="SRF-TF"/>
    <property type="match status" value="1"/>
</dbReference>
<protein>
    <recommendedName>
        <fullName evidence="6">MADS-box domain-containing protein</fullName>
    </recommendedName>
</protein>
<evidence type="ECO:0000256" key="3">
    <source>
        <dbReference type="ARBA" id="ARBA00023125"/>
    </source>
</evidence>
<dbReference type="STRING" id="106549.A0A540KM50"/>
<dbReference type="PROSITE" id="PS50066">
    <property type="entry name" value="MADS_BOX_2"/>
    <property type="match status" value="1"/>
</dbReference>
<organism evidence="7 8">
    <name type="scientific">Malus baccata</name>
    <name type="common">Siberian crab apple</name>
    <name type="synonym">Pyrus baccata</name>
    <dbReference type="NCBI Taxonomy" id="106549"/>
    <lineage>
        <taxon>Eukaryota</taxon>
        <taxon>Viridiplantae</taxon>
        <taxon>Streptophyta</taxon>
        <taxon>Embryophyta</taxon>
        <taxon>Tracheophyta</taxon>
        <taxon>Spermatophyta</taxon>
        <taxon>Magnoliopsida</taxon>
        <taxon>eudicotyledons</taxon>
        <taxon>Gunneridae</taxon>
        <taxon>Pentapetalae</taxon>
        <taxon>rosids</taxon>
        <taxon>fabids</taxon>
        <taxon>Rosales</taxon>
        <taxon>Rosaceae</taxon>
        <taxon>Amygdaloideae</taxon>
        <taxon>Maleae</taxon>
        <taxon>Malus</taxon>
    </lineage>
</organism>
<dbReference type="GO" id="GO:0003677">
    <property type="term" value="F:DNA binding"/>
    <property type="evidence" value="ECO:0007669"/>
    <property type="project" value="UniProtKB-KW"/>
</dbReference>
<evidence type="ECO:0000259" key="6">
    <source>
        <dbReference type="PROSITE" id="PS50066"/>
    </source>
</evidence>
<evidence type="ECO:0000256" key="1">
    <source>
        <dbReference type="ARBA" id="ARBA00004123"/>
    </source>
</evidence>
<evidence type="ECO:0000313" key="7">
    <source>
        <dbReference type="EMBL" id="TQD75296.1"/>
    </source>
</evidence>
<reference evidence="7 8" key="1">
    <citation type="journal article" date="2019" name="G3 (Bethesda)">
        <title>Sequencing of a Wild Apple (Malus baccata) Genome Unravels the Differences Between Cultivated and Wild Apple Species Regarding Disease Resistance and Cold Tolerance.</title>
        <authorList>
            <person name="Chen X."/>
        </authorList>
    </citation>
    <scope>NUCLEOTIDE SEQUENCE [LARGE SCALE GENOMIC DNA]</scope>
    <source>
        <strain evidence="8">cv. Shandingzi</strain>
        <tissue evidence="7">Leaves</tissue>
    </source>
</reference>
<dbReference type="InterPro" id="IPR050142">
    <property type="entry name" value="MADS-box/MEF2_TF"/>
</dbReference>
<keyword evidence="2" id="KW-0805">Transcription regulation</keyword>
<dbReference type="SUPFAM" id="SSF55455">
    <property type="entry name" value="SRF-like"/>
    <property type="match status" value="1"/>
</dbReference>
<proteinExistence type="predicted"/>
<keyword evidence="5" id="KW-0539">Nucleus</keyword>
<dbReference type="AlphaFoldDB" id="A0A540KM50"/>
<accession>A0A540KM50</accession>
<dbReference type="Gene3D" id="3.40.1810.10">
    <property type="entry name" value="Transcription factor, MADS-box"/>
    <property type="match status" value="1"/>
</dbReference>
<gene>
    <name evidence="7" type="ORF">C1H46_039177</name>
</gene>
<evidence type="ECO:0000256" key="2">
    <source>
        <dbReference type="ARBA" id="ARBA00023015"/>
    </source>
</evidence>
<dbReference type="InterPro" id="IPR036879">
    <property type="entry name" value="TF_MADSbox_sf"/>
</dbReference>
<dbReference type="SMART" id="SM00432">
    <property type="entry name" value="MADS"/>
    <property type="match status" value="1"/>
</dbReference>